<dbReference type="InterPro" id="IPR023214">
    <property type="entry name" value="HAD_sf"/>
</dbReference>
<evidence type="ECO:0000313" key="2">
    <source>
        <dbReference type="Proteomes" id="UP000663637"/>
    </source>
</evidence>
<dbReference type="RefSeq" id="WP_205443069.1">
    <property type="nucleotide sequence ID" value="NZ_CP061510.1"/>
</dbReference>
<dbReference type="Gene3D" id="3.40.50.1000">
    <property type="entry name" value="HAD superfamily/HAD-like"/>
    <property type="match status" value="1"/>
</dbReference>
<keyword evidence="2" id="KW-1185">Reference proteome</keyword>
<proteinExistence type="predicted"/>
<dbReference type="Proteomes" id="UP000663637">
    <property type="component" value="Chromosome"/>
</dbReference>
<reference evidence="1 2" key="1">
    <citation type="submission" date="2020-09" db="EMBL/GenBank/DDBJ databases">
        <title>Complete genome sequence of altererythrobacter flavus SS-21NJ, isolated from Dongying oil sludge in Shandong province.</title>
        <authorList>
            <person name="Sun S."/>
            <person name="Zhang Z."/>
        </authorList>
    </citation>
    <scope>NUCLEOTIDE SEQUENCE [LARGE SCALE GENOMIC DNA]</scope>
    <source>
        <strain evidence="1 2">SS-21NJ</strain>
    </source>
</reference>
<keyword evidence="1" id="KW-0378">Hydrolase</keyword>
<sequence>MTRPLVISDCDEVLLHMVAHFKDWLGETQGVDFNLVGNNFATAMRWRESGQAVEERDIWRLLGGFFDTEMHRQNPIEGAVEGINTLAENADVVILTNLNDERQQRRTEQLADYGVHARVFTNQGPKGPALKAIVEEYAPSRAVFIDDLAQHHHSVSETVPGVRRLHLCGEPMLAPHIDCAHRAGHAHARIDNWAEALPWLQDQLHNPSQEEDA</sequence>
<protein>
    <submittedName>
        <fullName evidence="1">HAD family hydrolase</fullName>
    </submittedName>
</protein>
<dbReference type="InterPro" id="IPR036412">
    <property type="entry name" value="HAD-like_sf"/>
</dbReference>
<evidence type="ECO:0000313" key="1">
    <source>
        <dbReference type="EMBL" id="QSB44905.1"/>
    </source>
</evidence>
<gene>
    <name evidence="1" type="ORF">IDJ81_01655</name>
</gene>
<dbReference type="EMBL" id="CP061510">
    <property type="protein sequence ID" value="QSB44905.1"/>
    <property type="molecule type" value="Genomic_DNA"/>
</dbReference>
<name>A0ABX7KE71_9SPHN</name>
<organism evidence="1 2">
    <name type="scientific">Tsuneonella flava</name>
    <dbReference type="NCBI Taxonomy" id="2055955"/>
    <lineage>
        <taxon>Bacteria</taxon>
        <taxon>Pseudomonadati</taxon>
        <taxon>Pseudomonadota</taxon>
        <taxon>Alphaproteobacteria</taxon>
        <taxon>Sphingomonadales</taxon>
        <taxon>Erythrobacteraceae</taxon>
        <taxon>Tsuneonella</taxon>
    </lineage>
</organism>
<dbReference type="SUPFAM" id="SSF56784">
    <property type="entry name" value="HAD-like"/>
    <property type="match status" value="1"/>
</dbReference>
<accession>A0ABX7KE71</accession>
<dbReference type="GO" id="GO:0016787">
    <property type="term" value="F:hydrolase activity"/>
    <property type="evidence" value="ECO:0007669"/>
    <property type="project" value="UniProtKB-KW"/>
</dbReference>